<keyword evidence="3" id="KW-0862">Zinc</keyword>
<keyword evidence="1" id="KW-0479">Metal-binding</keyword>
<dbReference type="Gene3D" id="3.30.40.10">
    <property type="entry name" value="Zinc/RING finger domain, C3HC4 (zinc finger)"/>
    <property type="match status" value="1"/>
</dbReference>
<evidence type="ECO:0000256" key="3">
    <source>
        <dbReference type="ARBA" id="ARBA00022833"/>
    </source>
</evidence>
<dbReference type="CDD" id="cd16646">
    <property type="entry name" value="mRING-HC-C2H2C4_MDM2-like"/>
    <property type="match status" value="1"/>
</dbReference>
<dbReference type="GO" id="GO:0016567">
    <property type="term" value="P:protein ubiquitination"/>
    <property type="evidence" value="ECO:0007669"/>
    <property type="project" value="TreeGrafter"/>
</dbReference>
<dbReference type="InterPro" id="IPR036443">
    <property type="entry name" value="Znf_RanBP2_sf"/>
</dbReference>
<dbReference type="EMBL" id="GFDL01000801">
    <property type="protein sequence ID" value="JAV34244.1"/>
    <property type="molecule type" value="Transcribed_RNA"/>
</dbReference>
<feature type="region of interest" description="Disordered" evidence="4">
    <location>
        <begin position="189"/>
        <end position="217"/>
    </location>
</feature>
<feature type="compositionally biased region" description="Low complexity" evidence="4">
    <location>
        <begin position="205"/>
        <end position="217"/>
    </location>
</feature>
<dbReference type="Pfam" id="PF13920">
    <property type="entry name" value="zf-C3HC4_3"/>
    <property type="match status" value="1"/>
</dbReference>
<dbReference type="PANTHER" id="PTHR46858:SF5">
    <property type="entry name" value="E3 UBIQUITIN-PROTEIN LIGASE APD1-RELATED"/>
    <property type="match status" value="1"/>
</dbReference>
<feature type="region of interest" description="Disordered" evidence="4">
    <location>
        <begin position="56"/>
        <end position="78"/>
    </location>
</feature>
<organism evidence="5">
    <name type="scientific">Culex tarsalis</name>
    <name type="common">Encephalitis mosquito</name>
    <dbReference type="NCBI Taxonomy" id="7177"/>
    <lineage>
        <taxon>Eukaryota</taxon>
        <taxon>Metazoa</taxon>
        <taxon>Ecdysozoa</taxon>
        <taxon>Arthropoda</taxon>
        <taxon>Hexapoda</taxon>
        <taxon>Insecta</taxon>
        <taxon>Pterygota</taxon>
        <taxon>Neoptera</taxon>
        <taxon>Endopterygota</taxon>
        <taxon>Diptera</taxon>
        <taxon>Nematocera</taxon>
        <taxon>Culicoidea</taxon>
        <taxon>Culicidae</taxon>
        <taxon>Culicinae</taxon>
        <taxon>Culicini</taxon>
        <taxon>Culex</taxon>
        <taxon>Culex</taxon>
    </lineage>
</organism>
<keyword evidence="2" id="KW-0863">Zinc-finger</keyword>
<evidence type="ECO:0000256" key="1">
    <source>
        <dbReference type="ARBA" id="ARBA00022723"/>
    </source>
</evidence>
<dbReference type="AlphaFoldDB" id="A0A1Q3G363"/>
<dbReference type="SUPFAM" id="SSF90209">
    <property type="entry name" value="Ran binding protein zinc finger-like"/>
    <property type="match status" value="1"/>
</dbReference>
<evidence type="ECO:0000313" key="5">
    <source>
        <dbReference type="EMBL" id="JAV34244.1"/>
    </source>
</evidence>
<reference evidence="5" key="1">
    <citation type="submission" date="2017-01" db="EMBL/GenBank/DDBJ databases">
        <title>A deep insight into the sialotranscriptome of adult male and female Cluex tarsalis mosquitoes.</title>
        <authorList>
            <person name="Ribeiro J.M."/>
            <person name="Moreira F."/>
            <person name="Bernard K.A."/>
            <person name="Calvo E."/>
        </authorList>
    </citation>
    <scope>NUCLEOTIDE SEQUENCE</scope>
    <source>
        <strain evidence="5">Kern County</strain>
        <tissue evidence="5">Salivary glands</tissue>
    </source>
</reference>
<evidence type="ECO:0000256" key="2">
    <source>
        <dbReference type="ARBA" id="ARBA00022771"/>
    </source>
</evidence>
<sequence length="486" mass="54555">MSSCDVKAMGWSAKKHRNSEQKVSEIYITLAKESPIRVLESDEDIYNSLNEQETDICHDSSDTSDCESESHYSSTSQISHDGTITTMQVLEYEVASATQSENESSDGTSSGTDDYVLAAFAQAVADNSSASEFAILADTEEESDDQSWDNDFTPADYWKCVKCKNKQNNPMYRYCEKCYQVRKSLFPPRPKLRRKLPSKDEDLSDSSTSSSSSLDLVLPHPESNFRLGSSVVPTHPNKNQTQNNGRKVAIKGMEFLPKKGGVCSIKSPIKQDKSSSHFANNFEYNKSRKRRVSSCVTNNARVNKKRCDESSMKIQQEGVKNLHFELLKDSGFSSCSSQERTPTEEENLQFCDVSSQEIVLDVKQMVKKDKSVRTDSETLRANSQPIYLSPEAVLESDGLLPNLHESRSEGLLESQSSDLSEKLANSENSLGYCIFCLSEPKNSVFVHSNFVHLCCCYKCAVKVWKQRKSCPICNCKIKNVMKLFVH</sequence>
<name>A0A1Q3G363_CULTA</name>
<dbReference type="GO" id="GO:0061630">
    <property type="term" value="F:ubiquitin protein ligase activity"/>
    <property type="evidence" value="ECO:0007669"/>
    <property type="project" value="TreeGrafter"/>
</dbReference>
<dbReference type="Gene3D" id="2.30.30.380">
    <property type="entry name" value="Zn-finger domain of Sec23/24"/>
    <property type="match status" value="1"/>
</dbReference>
<dbReference type="GO" id="GO:0008270">
    <property type="term" value="F:zinc ion binding"/>
    <property type="evidence" value="ECO:0007669"/>
    <property type="project" value="UniProtKB-KW"/>
</dbReference>
<evidence type="ECO:0000256" key="4">
    <source>
        <dbReference type="SAM" id="MobiDB-lite"/>
    </source>
</evidence>
<protein>
    <submittedName>
        <fullName evidence="5">Putative e3 ubiquitin-protein ligase mdm2</fullName>
    </submittedName>
</protein>
<dbReference type="InterPro" id="IPR013083">
    <property type="entry name" value="Znf_RING/FYVE/PHD"/>
</dbReference>
<proteinExistence type="predicted"/>
<dbReference type="GO" id="GO:0043066">
    <property type="term" value="P:negative regulation of apoptotic process"/>
    <property type="evidence" value="ECO:0007669"/>
    <property type="project" value="TreeGrafter"/>
</dbReference>
<dbReference type="GO" id="GO:0010468">
    <property type="term" value="P:regulation of gene expression"/>
    <property type="evidence" value="ECO:0007669"/>
    <property type="project" value="TreeGrafter"/>
</dbReference>
<accession>A0A1Q3G363</accession>
<dbReference type="PANTHER" id="PTHR46858">
    <property type="entry name" value="OS05G0521000 PROTEIN"/>
    <property type="match status" value="1"/>
</dbReference>